<gene>
    <name evidence="1" type="ORF">PGX00_13875</name>
</gene>
<evidence type="ECO:0000313" key="1">
    <source>
        <dbReference type="EMBL" id="MDB1124674.1"/>
    </source>
</evidence>
<keyword evidence="2" id="KW-1185">Reference proteome</keyword>
<comment type="caution">
    <text evidence="1">The sequence shown here is derived from an EMBL/GenBank/DDBJ whole genome shotgun (WGS) entry which is preliminary data.</text>
</comment>
<dbReference type="EMBL" id="JAQLOI010000001">
    <property type="protein sequence ID" value="MDB1124674.1"/>
    <property type="molecule type" value="Genomic_DNA"/>
</dbReference>
<name>A0ABT4YSY9_9VIBR</name>
<dbReference type="Proteomes" id="UP001210678">
    <property type="component" value="Unassembled WGS sequence"/>
</dbReference>
<organism evidence="1 2">
    <name type="scientific">Vibrio algarum</name>
    <dbReference type="NCBI Taxonomy" id="3020714"/>
    <lineage>
        <taxon>Bacteria</taxon>
        <taxon>Pseudomonadati</taxon>
        <taxon>Pseudomonadota</taxon>
        <taxon>Gammaproteobacteria</taxon>
        <taxon>Vibrionales</taxon>
        <taxon>Vibrionaceae</taxon>
        <taxon>Vibrio</taxon>
    </lineage>
</organism>
<proteinExistence type="predicted"/>
<evidence type="ECO:0000313" key="2">
    <source>
        <dbReference type="Proteomes" id="UP001210678"/>
    </source>
</evidence>
<accession>A0ABT4YSY9</accession>
<dbReference type="RefSeq" id="WP_272137411.1">
    <property type="nucleotide sequence ID" value="NZ_JAQLOI010000001.1"/>
</dbReference>
<sequence>MKSKYKAKEGVDFLLDPETSRATFIRNNKAALTHGGYSLQVPETIMQAALDSDLGFEVGLLKGQLTNIATIGGDLMQELYEEGEKAQALAVSLSCADRAARIVPQLLKAVEHQQQNTKGLTTKQKNARKRILKKLQNNSLSALDVAYQFELNELGKLPQFVVDLLQLEIVTPNKEESDLGLDRQQINELLKEYQQTNQREALTIELRKNEVAKVKKRINNSIFSGEIQND</sequence>
<reference evidence="1 2" key="1">
    <citation type="submission" date="2023-01" db="EMBL/GenBank/DDBJ databases">
        <title>Vibrio sp. KJ40-1 sp.nov, isolated from marine algae.</title>
        <authorList>
            <person name="Butt M."/>
            <person name="Kim J.M.J."/>
            <person name="Jeon C.O.C."/>
        </authorList>
    </citation>
    <scope>NUCLEOTIDE SEQUENCE [LARGE SCALE GENOMIC DNA]</scope>
    <source>
        <strain evidence="1 2">KJ40-1</strain>
    </source>
</reference>
<protein>
    <submittedName>
        <fullName evidence="1">Uncharacterized protein</fullName>
    </submittedName>
</protein>